<accession>A0A4R7I3D4</accession>
<comment type="function">
    <text evidence="7">Negatively regulates transcription of bacterial ribonucleotide reductase nrd genes and operons by binding to NrdR-boxes.</text>
</comment>
<comment type="caution">
    <text evidence="9">The sequence shown here is derived from an EMBL/GenBank/DDBJ whole genome shotgun (WGS) entry which is preliminary data.</text>
</comment>
<keyword evidence="4 7" id="KW-0805">Transcription regulation</keyword>
<dbReference type="GO" id="GO:0008270">
    <property type="term" value="F:zinc ion binding"/>
    <property type="evidence" value="ECO:0007669"/>
    <property type="project" value="UniProtKB-UniRule"/>
</dbReference>
<keyword evidence="10" id="KW-1185">Reference proteome</keyword>
<sequence>MHCPSCHADDTKVVDSRLAAEGSAIRRRRQCLGCGYRFTTYERVEELPLVVTKSDGTTQPFDRDKIVHGLRAATKGRSVDDITIAELASAVEDELRLDGGEVTSSRIGLAVLERLRVVDEVAYMRFASVYKNFDGAADFQSELELLKKLS</sequence>
<dbReference type="InterPro" id="IPR055173">
    <property type="entry name" value="NrdR-like_N"/>
</dbReference>
<proteinExistence type="inferred from homology"/>
<dbReference type="PANTHER" id="PTHR30455:SF2">
    <property type="entry name" value="TRANSCRIPTIONAL REPRESSOR NRDR"/>
    <property type="match status" value="1"/>
</dbReference>
<comment type="cofactor">
    <cofactor evidence="7">
        <name>Zn(2+)</name>
        <dbReference type="ChEBI" id="CHEBI:29105"/>
    </cofactor>
    <text evidence="7">Binds 1 zinc ion.</text>
</comment>
<keyword evidence="1 7" id="KW-0678">Repressor</keyword>
<keyword evidence="5 7" id="KW-0238">DNA-binding</keyword>
<dbReference type="GO" id="GO:0005524">
    <property type="term" value="F:ATP binding"/>
    <property type="evidence" value="ECO:0007669"/>
    <property type="project" value="UniProtKB-UniRule"/>
</dbReference>
<evidence type="ECO:0000256" key="7">
    <source>
        <dbReference type="HAMAP-Rule" id="MF_00440"/>
    </source>
</evidence>
<dbReference type="Proteomes" id="UP000294558">
    <property type="component" value="Unassembled WGS sequence"/>
</dbReference>
<dbReference type="Pfam" id="PF03477">
    <property type="entry name" value="ATP-cone"/>
    <property type="match status" value="1"/>
</dbReference>
<gene>
    <name evidence="7" type="primary">nrdR</name>
    <name evidence="9" type="ORF">BDK89_2761</name>
</gene>
<keyword evidence="7" id="KW-0479">Metal-binding</keyword>
<dbReference type="Pfam" id="PF22811">
    <property type="entry name" value="Zn_ribbon_NrdR"/>
    <property type="match status" value="1"/>
</dbReference>
<protein>
    <recommendedName>
        <fullName evidence="7">Transcriptional repressor NrdR</fullName>
    </recommendedName>
</protein>
<dbReference type="InterPro" id="IPR005144">
    <property type="entry name" value="ATP-cone_dom"/>
</dbReference>
<evidence type="ECO:0000259" key="8">
    <source>
        <dbReference type="PROSITE" id="PS51161"/>
    </source>
</evidence>
<evidence type="ECO:0000313" key="10">
    <source>
        <dbReference type="Proteomes" id="UP000294558"/>
    </source>
</evidence>
<keyword evidence="3 7" id="KW-0067">ATP-binding</keyword>
<reference evidence="9 10" key="1">
    <citation type="submission" date="2019-03" db="EMBL/GenBank/DDBJ databases">
        <title>Sequencing the genomes of 1000 actinobacteria strains.</title>
        <authorList>
            <person name="Klenk H.-P."/>
        </authorList>
    </citation>
    <scope>NUCLEOTIDE SEQUENCE [LARGE SCALE GENOMIC DNA]</scope>
    <source>
        <strain evidence="9 10">DSM 18936</strain>
    </source>
</reference>
<evidence type="ECO:0000256" key="2">
    <source>
        <dbReference type="ARBA" id="ARBA00022741"/>
    </source>
</evidence>
<dbReference type="GO" id="GO:0003677">
    <property type="term" value="F:DNA binding"/>
    <property type="evidence" value="ECO:0007669"/>
    <property type="project" value="UniProtKB-KW"/>
</dbReference>
<dbReference type="PANTHER" id="PTHR30455">
    <property type="entry name" value="TRANSCRIPTIONAL REPRESSOR NRDR"/>
    <property type="match status" value="1"/>
</dbReference>
<keyword evidence="7" id="KW-0863">Zinc-finger</keyword>
<keyword evidence="6 7" id="KW-0804">Transcription</keyword>
<feature type="zinc finger region" evidence="7">
    <location>
        <begin position="3"/>
        <end position="34"/>
    </location>
</feature>
<dbReference type="EMBL" id="SOAU01000001">
    <property type="protein sequence ID" value="TDT17156.1"/>
    <property type="molecule type" value="Genomic_DNA"/>
</dbReference>
<dbReference type="AlphaFoldDB" id="A0A4R7I3D4"/>
<dbReference type="HAMAP" id="MF_00440">
    <property type="entry name" value="NrdR"/>
    <property type="match status" value="1"/>
</dbReference>
<keyword evidence="7" id="KW-0862">Zinc</keyword>
<evidence type="ECO:0000256" key="4">
    <source>
        <dbReference type="ARBA" id="ARBA00023015"/>
    </source>
</evidence>
<dbReference type="PROSITE" id="PS51161">
    <property type="entry name" value="ATP_CONE"/>
    <property type="match status" value="1"/>
</dbReference>
<dbReference type="NCBIfam" id="TIGR00244">
    <property type="entry name" value="transcriptional regulator NrdR"/>
    <property type="match status" value="1"/>
</dbReference>
<evidence type="ECO:0000256" key="3">
    <source>
        <dbReference type="ARBA" id="ARBA00022840"/>
    </source>
</evidence>
<name>A0A4R7I3D4_9ACTN</name>
<evidence type="ECO:0000256" key="6">
    <source>
        <dbReference type="ARBA" id="ARBA00023163"/>
    </source>
</evidence>
<dbReference type="GO" id="GO:0045892">
    <property type="term" value="P:negative regulation of DNA-templated transcription"/>
    <property type="evidence" value="ECO:0007669"/>
    <property type="project" value="UniProtKB-UniRule"/>
</dbReference>
<evidence type="ECO:0000313" key="9">
    <source>
        <dbReference type="EMBL" id="TDT17156.1"/>
    </source>
</evidence>
<evidence type="ECO:0000256" key="5">
    <source>
        <dbReference type="ARBA" id="ARBA00023125"/>
    </source>
</evidence>
<keyword evidence="2 7" id="KW-0547">Nucleotide-binding</keyword>
<dbReference type="RefSeq" id="WP_133869461.1">
    <property type="nucleotide sequence ID" value="NZ_SOAU01000001.1"/>
</dbReference>
<feature type="domain" description="ATP-cone" evidence="8">
    <location>
        <begin position="49"/>
        <end position="138"/>
    </location>
</feature>
<comment type="similarity">
    <text evidence="7">Belongs to the NrdR family.</text>
</comment>
<dbReference type="OrthoDB" id="9807461at2"/>
<dbReference type="InterPro" id="IPR003796">
    <property type="entry name" value="RNR_NrdR-like"/>
</dbReference>
<organism evidence="9 10">
    <name type="scientific">Ilumatobacter fluminis</name>
    <dbReference type="NCBI Taxonomy" id="467091"/>
    <lineage>
        <taxon>Bacteria</taxon>
        <taxon>Bacillati</taxon>
        <taxon>Actinomycetota</taxon>
        <taxon>Acidimicrobiia</taxon>
        <taxon>Acidimicrobiales</taxon>
        <taxon>Ilumatobacteraceae</taxon>
        <taxon>Ilumatobacter</taxon>
    </lineage>
</organism>
<evidence type="ECO:0000256" key="1">
    <source>
        <dbReference type="ARBA" id="ARBA00022491"/>
    </source>
</evidence>